<dbReference type="InterPro" id="IPR000683">
    <property type="entry name" value="Gfo/Idh/MocA-like_OxRdtase_N"/>
</dbReference>
<dbReference type="Gene3D" id="3.30.360.10">
    <property type="entry name" value="Dihydrodipicolinate Reductase, domain 2"/>
    <property type="match status" value="1"/>
</dbReference>
<reference evidence="2" key="1">
    <citation type="journal article" date="2020" name="mSystems">
        <title>Genome- and Community-Level Interaction Insights into Carbon Utilization and Element Cycling Functions of Hydrothermarchaeota in Hydrothermal Sediment.</title>
        <authorList>
            <person name="Zhou Z."/>
            <person name="Liu Y."/>
            <person name="Xu W."/>
            <person name="Pan J."/>
            <person name="Luo Z.H."/>
            <person name="Li M."/>
        </authorList>
    </citation>
    <scope>NUCLEOTIDE SEQUENCE [LARGE SCALE GENOMIC DNA]</scope>
    <source>
        <strain evidence="2">SpSt-791</strain>
    </source>
</reference>
<sequence length="290" mass="33731">MDKLKIGLLGFGYWGKKIFQTLKKIPECEIAVVCDKKAIPLDNKTLIFTDNYQDLLRMKLDGVIIATPNESHFFLAFQFLSKGYNLFVEKPLATSFKEAEKLINLAEKRNLNLFTGHILLYHPLIATVKKILKNKKNIELKIKRTNKVSPFNKSQKEIIYDLLPHDIALLLYFFKKEPEIKEILLEKSLIKASFLLDNGIKISGIWGDEEDKERIITFLMEDKKIIFDGLASALKLKENGKEKIIKSIDYQLPLFWELKYFLNSLKNKRIKEKIPTLKIMAILDKIEKLL</sequence>
<evidence type="ECO:0000259" key="1">
    <source>
        <dbReference type="Pfam" id="PF01408"/>
    </source>
</evidence>
<dbReference type="GO" id="GO:0000166">
    <property type="term" value="F:nucleotide binding"/>
    <property type="evidence" value="ECO:0007669"/>
    <property type="project" value="InterPro"/>
</dbReference>
<dbReference type="SUPFAM" id="SSF51735">
    <property type="entry name" value="NAD(P)-binding Rossmann-fold domains"/>
    <property type="match status" value="1"/>
</dbReference>
<proteinExistence type="predicted"/>
<dbReference type="Pfam" id="PF01408">
    <property type="entry name" value="GFO_IDH_MocA"/>
    <property type="match status" value="1"/>
</dbReference>
<dbReference type="PANTHER" id="PTHR43377">
    <property type="entry name" value="BILIVERDIN REDUCTASE A"/>
    <property type="match status" value="1"/>
</dbReference>
<protein>
    <submittedName>
        <fullName evidence="2">Gfo/Idh/MocA family oxidoreductase</fullName>
    </submittedName>
</protein>
<comment type="caution">
    <text evidence="2">The sequence shown here is derived from an EMBL/GenBank/DDBJ whole genome shotgun (WGS) entry which is preliminary data.</text>
</comment>
<organism evidence="2">
    <name type="scientific">candidate division WOR-3 bacterium</name>
    <dbReference type="NCBI Taxonomy" id="2052148"/>
    <lineage>
        <taxon>Bacteria</taxon>
        <taxon>Bacteria division WOR-3</taxon>
    </lineage>
</organism>
<accession>A0A7V5XZL4</accession>
<feature type="domain" description="Gfo/Idh/MocA-like oxidoreductase N-terminal" evidence="1">
    <location>
        <begin position="4"/>
        <end position="117"/>
    </location>
</feature>
<dbReference type="AlphaFoldDB" id="A0A7V5XZL4"/>
<dbReference type="InterPro" id="IPR051450">
    <property type="entry name" value="Gfo/Idh/MocA_Oxidoreductases"/>
</dbReference>
<dbReference type="EMBL" id="DTHS01000018">
    <property type="protein sequence ID" value="HHR48524.1"/>
    <property type="molecule type" value="Genomic_DNA"/>
</dbReference>
<evidence type="ECO:0000313" key="2">
    <source>
        <dbReference type="EMBL" id="HHR48524.1"/>
    </source>
</evidence>
<name>A0A7V5XZL4_UNCW3</name>
<dbReference type="PANTHER" id="PTHR43377:SF6">
    <property type="entry name" value="GFO_IDH_MOCA-LIKE OXIDOREDUCTASE N-TERMINAL DOMAIN-CONTAINING PROTEIN"/>
    <property type="match status" value="1"/>
</dbReference>
<dbReference type="InterPro" id="IPR036291">
    <property type="entry name" value="NAD(P)-bd_dom_sf"/>
</dbReference>
<gene>
    <name evidence="2" type="ORF">ENV79_02635</name>
</gene>
<dbReference type="Gene3D" id="3.40.50.720">
    <property type="entry name" value="NAD(P)-binding Rossmann-like Domain"/>
    <property type="match status" value="1"/>
</dbReference>